<dbReference type="Pfam" id="PF12019">
    <property type="entry name" value="GspH"/>
    <property type="match status" value="1"/>
</dbReference>
<sequence length="181" mass="19446">MRKDAPGAPAGFTLVELMTTLAVAAILAGLAVPGMQRFLEWQRATGAMHALTTQLALARNAAVSARTPVTLCPTRGGGRCAESTDWSTGWLLYRDPARLPQPRVPDDVLRDEHAPVHGSIRIFSTQGRVRVRYQPDGLAPGTNVTFRICSGERLHAEVVVNNSGRTRWTQAPADTPCGPPG</sequence>
<dbReference type="PROSITE" id="PS00409">
    <property type="entry name" value="PROKAR_NTER_METHYL"/>
    <property type="match status" value="1"/>
</dbReference>
<accession>A0A562DLH5</accession>
<keyword evidence="14" id="KW-1185">Reference proteome</keyword>
<proteinExistence type="inferred from homology"/>
<dbReference type="RefSeq" id="WP_028915827.1">
    <property type="nucleotide sequence ID" value="NZ_VLJS01000055.1"/>
</dbReference>
<dbReference type="AlphaFoldDB" id="A0A562DLH5"/>
<dbReference type="NCBIfam" id="TIGR02532">
    <property type="entry name" value="IV_pilin_GFxxxE"/>
    <property type="match status" value="1"/>
</dbReference>
<reference evidence="13 14" key="1">
    <citation type="submission" date="2019-07" db="EMBL/GenBank/DDBJ databases">
        <title>Genome sequencing of lignin-degrading bacterial isolates.</title>
        <authorList>
            <person name="Gladden J."/>
        </authorList>
    </citation>
    <scope>NUCLEOTIDE SEQUENCE [LARGE SCALE GENOMIC DNA]</scope>
    <source>
        <strain evidence="13 14">J19</strain>
    </source>
</reference>
<evidence type="ECO:0000256" key="5">
    <source>
        <dbReference type="ARBA" id="ARBA00022519"/>
    </source>
</evidence>
<dbReference type="SUPFAM" id="SSF54523">
    <property type="entry name" value="Pili subunits"/>
    <property type="match status" value="1"/>
</dbReference>
<keyword evidence="7 11" id="KW-1133">Transmembrane helix</keyword>
<keyword evidence="5" id="KW-0997">Cell inner membrane</keyword>
<protein>
    <recommendedName>
        <fullName evidence="2">Type II secretion system protein H</fullName>
    </recommendedName>
    <alternativeName>
        <fullName evidence="10">General secretion pathway protein H</fullName>
    </alternativeName>
</protein>
<evidence type="ECO:0000256" key="6">
    <source>
        <dbReference type="ARBA" id="ARBA00022692"/>
    </source>
</evidence>
<evidence type="ECO:0000256" key="9">
    <source>
        <dbReference type="ARBA" id="ARBA00025772"/>
    </source>
</evidence>
<comment type="similarity">
    <text evidence="9">Belongs to the GSP H family.</text>
</comment>
<keyword evidence="3" id="KW-1003">Cell membrane</keyword>
<dbReference type="EMBL" id="VLJS01000055">
    <property type="protein sequence ID" value="TWH10406.1"/>
    <property type="molecule type" value="Genomic_DNA"/>
</dbReference>
<dbReference type="InterPro" id="IPR022346">
    <property type="entry name" value="T2SS_GspH"/>
</dbReference>
<dbReference type="InterPro" id="IPR012902">
    <property type="entry name" value="N_methyl_site"/>
</dbReference>
<evidence type="ECO:0000256" key="4">
    <source>
        <dbReference type="ARBA" id="ARBA00022481"/>
    </source>
</evidence>
<gene>
    <name evidence="13" type="ORF">L613_002700000260</name>
</gene>
<comment type="subcellular location">
    <subcellularLocation>
        <location evidence="1">Cell inner membrane</location>
        <topology evidence="1">Single-pass membrane protein</topology>
    </subcellularLocation>
</comment>
<evidence type="ECO:0000256" key="2">
    <source>
        <dbReference type="ARBA" id="ARBA00021549"/>
    </source>
</evidence>
<evidence type="ECO:0000313" key="14">
    <source>
        <dbReference type="Proteomes" id="UP000321583"/>
    </source>
</evidence>
<dbReference type="GO" id="GO:0015627">
    <property type="term" value="C:type II protein secretion system complex"/>
    <property type="evidence" value="ECO:0007669"/>
    <property type="project" value="InterPro"/>
</dbReference>
<dbReference type="Gene3D" id="3.55.40.10">
    <property type="entry name" value="minor pseudopilin epsh domain"/>
    <property type="match status" value="1"/>
</dbReference>
<evidence type="ECO:0000259" key="12">
    <source>
        <dbReference type="Pfam" id="PF12019"/>
    </source>
</evidence>
<keyword evidence="4" id="KW-0488">Methylation</keyword>
<feature type="domain" description="General secretion pathway GspH" evidence="12">
    <location>
        <begin position="48"/>
        <end position="164"/>
    </location>
</feature>
<dbReference type="GO" id="GO:0015628">
    <property type="term" value="P:protein secretion by the type II secretion system"/>
    <property type="evidence" value="ECO:0007669"/>
    <property type="project" value="InterPro"/>
</dbReference>
<dbReference type="Pfam" id="PF07963">
    <property type="entry name" value="N_methyl"/>
    <property type="match status" value="1"/>
</dbReference>
<keyword evidence="6 11" id="KW-0812">Transmembrane</keyword>
<dbReference type="GO" id="GO:0005886">
    <property type="term" value="C:plasma membrane"/>
    <property type="evidence" value="ECO:0007669"/>
    <property type="project" value="UniProtKB-SubCell"/>
</dbReference>
<keyword evidence="8 11" id="KW-0472">Membrane</keyword>
<evidence type="ECO:0000256" key="7">
    <source>
        <dbReference type="ARBA" id="ARBA00022989"/>
    </source>
</evidence>
<organism evidence="13 14">
    <name type="scientific">Pseudoxanthomonas taiwanensis J19</name>
    <dbReference type="NCBI Taxonomy" id="935569"/>
    <lineage>
        <taxon>Bacteria</taxon>
        <taxon>Pseudomonadati</taxon>
        <taxon>Pseudomonadota</taxon>
        <taxon>Gammaproteobacteria</taxon>
        <taxon>Lysobacterales</taxon>
        <taxon>Lysobacteraceae</taxon>
        <taxon>Pseudoxanthomonas</taxon>
    </lineage>
</organism>
<evidence type="ECO:0000256" key="11">
    <source>
        <dbReference type="SAM" id="Phobius"/>
    </source>
</evidence>
<evidence type="ECO:0000313" key="13">
    <source>
        <dbReference type="EMBL" id="TWH10406.1"/>
    </source>
</evidence>
<dbReference type="Proteomes" id="UP000321583">
    <property type="component" value="Unassembled WGS sequence"/>
</dbReference>
<name>A0A562DLH5_9GAMM</name>
<dbReference type="InterPro" id="IPR045584">
    <property type="entry name" value="Pilin-like"/>
</dbReference>
<evidence type="ECO:0000256" key="10">
    <source>
        <dbReference type="ARBA" id="ARBA00030775"/>
    </source>
</evidence>
<evidence type="ECO:0000256" key="1">
    <source>
        <dbReference type="ARBA" id="ARBA00004377"/>
    </source>
</evidence>
<comment type="caution">
    <text evidence="13">The sequence shown here is derived from an EMBL/GenBank/DDBJ whole genome shotgun (WGS) entry which is preliminary data.</text>
</comment>
<evidence type="ECO:0000256" key="3">
    <source>
        <dbReference type="ARBA" id="ARBA00022475"/>
    </source>
</evidence>
<feature type="transmembrane region" description="Helical" evidence="11">
    <location>
        <begin position="12"/>
        <end position="33"/>
    </location>
</feature>
<dbReference type="OrthoDB" id="2313614at2"/>
<evidence type="ECO:0000256" key="8">
    <source>
        <dbReference type="ARBA" id="ARBA00023136"/>
    </source>
</evidence>